<name>A0A5S6QIG3_TRIMR</name>
<dbReference type="Proteomes" id="UP000046395">
    <property type="component" value="Unassembled WGS sequence"/>
</dbReference>
<reference evidence="2" key="1">
    <citation type="submission" date="2019-12" db="UniProtKB">
        <authorList>
            <consortium name="WormBaseParasite"/>
        </authorList>
    </citation>
    <scope>IDENTIFICATION</scope>
</reference>
<dbReference type="WBParaSite" id="TMUE_2000006652.1">
    <property type="protein sequence ID" value="TMUE_2000006652.1"/>
    <property type="gene ID" value="WBGene00299674"/>
</dbReference>
<protein>
    <submittedName>
        <fullName evidence="2">Uncharacterized protein</fullName>
    </submittedName>
</protein>
<sequence>MVFECMKDTPYKEEENVGEQLSIDKPSKDGFQAIGLPSVRMTYKPPMWSDVPFKVSDDFMITVRSMPASCAKHGLVVAGARALSHSDLARFMPELGLLTTVYDAYEKVLADSLRYHVGAFYLTSHDQNMEPNALADVWFGRIGTYRRAPFSTTSVRTDSLSTTNKIDT</sequence>
<organism evidence="1 2">
    <name type="scientific">Trichuris muris</name>
    <name type="common">Mouse whipworm</name>
    <dbReference type="NCBI Taxonomy" id="70415"/>
    <lineage>
        <taxon>Eukaryota</taxon>
        <taxon>Metazoa</taxon>
        <taxon>Ecdysozoa</taxon>
        <taxon>Nematoda</taxon>
        <taxon>Enoplea</taxon>
        <taxon>Dorylaimia</taxon>
        <taxon>Trichinellida</taxon>
        <taxon>Trichuridae</taxon>
        <taxon>Trichuris</taxon>
    </lineage>
</organism>
<proteinExistence type="predicted"/>
<accession>A0A5S6QIG3</accession>
<dbReference type="AlphaFoldDB" id="A0A5S6QIG3"/>
<evidence type="ECO:0000313" key="2">
    <source>
        <dbReference type="WBParaSite" id="TMUE_2000006652.1"/>
    </source>
</evidence>
<evidence type="ECO:0000313" key="1">
    <source>
        <dbReference type="Proteomes" id="UP000046395"/>
    </source>
</evidence>
<keyword evidence="1" id="KW-1185">Reference proteome</keyword>